<reference evidence="1 2" key="1">
    <citation type="submission" date="2017-08" db="EMBL/GenBank/DDBJ databases">
        <title>Acidophilic green algal genome provides insights into adaptation to an acidic environment.</title>
        <authorList>
            <person name="Hirooka S."/>
            <person name="Hirose Y."/>
            <person name="Kanesaki Y."/>
            <person name="Higuchi S."/>
            <person name="Fujiwara T."/>
            <person name="Onuma R."/>
            <person name="Era A."/>
            <person name="Ohbayashi R."/>
            <person name="Uzuka A."/>
            <person name="Nozaki H."/>
            <person name="Yoshikawa H."/>
            <person name="Miyagishima S.Y."/>
        </authorList>
    </citation>
    <scope>NUCLEOTIDE SEQUENCE [LARGE SCALE GENOMIC DNA]</scope>
    <source>
        <strain evidence="1 2">NIES-2499</strain>
    </source>
</reference>
<evidence type="ECO:0000313" key="2">
    <source>
        <dbReference type="Proteomes" id="UP000232323"/>
    </source>
</evidence>
<keyword evidence="2" id="KW-1185">Reference proteome</keyword>
<dbReference type="AlphaFoldDB" id="A0A250WY49"/>
<sequence length="821" mass="89618">MLSIARRHEEAILESPSLLYGQADETLSPSAVSCCRSTLLYSSLGSSRKHDDHFSLPTSPADAVSSLKTAHKMEDVNNVNVHPSAGDDTLKEEIKGDEEQLVRGLRRAKGISEDDPAVPNLAAVSSSNAEVSSDTGSPDRSPLYFDAKSYFSSSNSSCGLLDEIDESSTHVGPHQTRCTNLLATNNNQPAGSQLPHTYSAGAYCTHEDVHTYSAGAYCTHEDVHTASTAALSTDDNNVYQQHDSSFTYATLLQLFKRKVAAADHRVEVQGTTYKEALQLHTQLPRGGFQNGGSSGLETFSRNFMASSMVSTVMRGLRSAAAHDVHMRADEDVHMRADEDVHMRADEDVHMRADEDVHMRADEDKSASSCHSHMHKQDSAHVIALHERRSYDVKAISHLYSSSCASSTACPHLSVPQKTNLSAVSLQVNVSQLGHSLSLKSDVNVKQEPLSPRMGIFSFKEQGSTTTGWNEVNLPIWLSRCTSLPLPLVSGKTGWSPEGVEADASPLEGWPAGLGLAAAKPSFSPPGLQAALPTAPSLARKINNASLWPHLKGVANQASPSAQEGFPNMFTRTASAATNLTTMSAVALTAAPLHLENPIPTVLTAAEVLVLRADVCLAEIAPAGTISSGEGKVARSEEDSATGQTYNVISMMDSKKRRCLARNRYRIRGTWHLLAEDIGPQYVLDPVGAGLGIVWQQRWRPKRRIGRINRLRLGIDRRVSELEAQLRCQLLMFDETQGDLVRQTQMLFSRNMEQAARIQELEGLLHVHQEVRRCLEDELTAALQDRERLMNGMDKEEPSKNGTGLELRTLWVIKEDEQEAGS</sequence>
<dbReference type="EMBL" id="BEGY01000014">
    <property type="protein sequence ID" value="GAX75778.1"/>
    <property type="molecule type" value="Genomic_DNA"/>
</dbReference>
<dbReference type="Proteomes" id="UP000232323">
    <property type="component" value="Unassembled WGS sequence"/>
</dbReference>
<evidence type="ECO:0000313" key="1">
    <source>
        <dbReference type="EMBL" id="GAX75778.1"/>
    </source>
</evidence>
<accession>A0A250WY49</accession>
<organism evidence="1 2">
    <name type="scientific">Chlamydomonas eustigma</name>
    <dbReference type="NCBI Taxonomy" id="1157962"/>
    <lineage>
        <taxon>Eukaryota</taxon>
        <taxon>Viridiplantae</taxon>
        <taxon>Chlorophyta</taxon>
        <taxon>core chlorophytes</taxon>
        <taxon>Chlorophyceae</taxon>
        <taxon>CS clade</taxon>
        <taxon>Chlamydomonadales</taxon>
        <taxon>Chlamydomonadaceae</taxon>
        <taxon>Chlamydomonas</taxon>
    </lineage>
</organism>
<comment type="caution">
    <text evidence="1">The sequence shown here is derived from an EMBL/GenBank/DDBJ whole genome shotgun (WGS) entry which is preliminary data.</text>
</comment>
<name>A0A250WY49_9CHLO</name>
<proteinExistence type="predicted"/>
<gene>
    <name evidence="1" type="ORF">CEUSTIGMA_g3221.t1</name>
</gene>
<protein>
    <submittedName>
        <fullName evidence="1">Uncharacterized protein</fullName>
    </submittedName>
</protein>